<dbReference type="EMBL" id="CDMZ01000407">
    <property type="protein sequence ID" value="CEM13638.1"/>
    <property type="molecule type" value="Genomic_DNA"/>
</dbReference>
<dbReference type="VEuPathDB" id="CryptoDB:Cvel_3382"/>
<feature type="region of interest" description="Disordered" evidence="1">
    <location>
        <begin position="168"/>
        <end position="243"/>
    </location>
</feature>
<sequence length="243" mass="25642">MSAIRLGPANLVVDVVTGARRKSLATSDTAPFMCVQIPTVNLSGQTEFTLDTGDSCFWYSISKKVDSQVVEVLSLADPRAASVRHGETHSDISKSGLPVACVQIPSLRDRQNLHTVHARKNFQTTLVPSYPLTDPEEAPSSSSSSSASHTDHAVIVGGMVKIKIDSSAPHAVGDREASSSSGCLQMSVPPSHQTESSAPLPPDTHDQKPGSCVSSGAGEGLHTEERGEGGTEEEEEKEKGREA</sequence>
<name>A0A0G4FIR9_9ALVE</name>
<feature type="compositionally biased region" description="Low complexity" evidence="1">
    <location>
        <begin position="138"/>
        <end position="148"/>
    </location>
</feature>
<gene>
    <name evidence="2" type="ORF">Cvel_3382</name>
</gene>
<accession>A0A0G4FIR9</accession>
<organism evidence="2">
    <name type="scientific">Chromera velia CCMP2878</name>
    <dbReference type="NCBI Taxonomy" id="1169474"/>
    <lineage>
        <taxon>Eukaryota</taxon>
        <taxon>Sar</taxon>
        <taxon>Alveolata</taxon>
        <taxon>Colpodellida</taxon>
        <taxon>Chromeraceae</taxon>
        <taxon>Chromera</taxon>
    </lineage>
</organism>
<proteinExistence type="predicted"/>
<protein>
    <submittedName>
        <fullName evidence="2">Uncharacterized protein</fullName>
    </submittedName>
</protein>
<evidence type="ECO:0000313" key="2">
    <source>
        <dbReference type="EMBL" id="CEM13638.1"/>
    </source>
</evidence>
<dbReference type="AlphaFoldDB" id="A0A0G4FIR9"/>
<feature type="region of interest" description="Disordered" evidence="1">
    <location>
        <begin position="127"/>
        <end position="150"/>
    </location>
</feature>
<reference evidence="2" key="1">
    <citation type="submission" date="2014-11" db="EMBL/GenBank/DDBJ databases">
        <authorList>
            <person name="Otto D Thomas"/>
            <person name="Naeem Raeece"/>
        </authorList>
    </citation>
    <scope>NUCLEOTIDE SEQUENCE</scope>
</reference>
<evidence type="ECO:0000256" key="1">
    <source>
        <dbReference type="SAM" id="MobiDB-lite"/>
    </source>
</evidence>
<feature type="compositionally biased region" description="Polar residues" evidence="1">
    <location>
        <begin position="178"/>
        <end position="197"/>
    </location>
</feature>